<reference evidence="2 3" key="1">
    <citation type="submission" date="2019-07" db="EMBL/GenBank/DDBJ databases">
        <title>De Novo Assembly of kiwifruit Actinidia rufa.</title>
        <authorList>
            <person name="Sugita-Konishi S."/>
            <person name="Sato K."/>
            <person name="Mori E."/>
            <person name="Abe Y."/>
            <person name="Kisaki G."/>
            <person name="Hamano K."/>
            <person name="Suezawa K."/>
            <person name="Otani M."/>
            <person name="Fukuda T."/>
            <person name="Manabe T."/>
            <person name="Gomi K."/>
            <person name="Tabuchi M."/>
            <person name="Akimitsu K."/>
            <person name="Kataoka I."/>
        </authorList>
    </citation>
    <scope>NUCLEOTIDE SEQUENCE [LARGE SCALE GENOMIC DNA]</scope>
    <source>
        <strain evidence="3">cv. Fuchu</strain>
    </source>
</reference>
<gene>
    <name evidence="2" type="ORF">Acr_10g0008450</name>
</gene>
<feature type="region of interest" description="Disordered" evidence="1">
    <location>
        <begin position="115"/>
        <end position="167"/>
    </location>
</feature>
<dbReference type="EMBL" id="BJWL01000010">
    <property type="protein sequence ID" value="GFY95460.1"/>
    <property type="molecule type" value="Genomic_DNA"/>
</dbReference>
<evidence type="ECO:0000313" key="2">
    <source>
        <dbReference type="EMBL" id="GFY95460.1"/>
    </source>
</evidence>
<protein>
    <submittedName>
        <fullName evidence="2">Uncharacterized protein</fullName>
    </submittedName>
</protein>
<organism evidence="2 3">
    <name type="scientific">Actinidia rufa</name>
    <dbReference type="NCBI Taxonomy" id="165716"/>
    <lineage>
        <taxon>Eukaryota</taxon>
        <taxon>Viridiplantae</taxon>
        <taxon>Streptophyta</taxon>
        <taxon>Embryophyta</taxon>
        <taxon>Tracheophyta</taxon>
        <taxon>Spermatophyta</taxon>
        <taxon>Magnoliopsida</taxon>
        <taxon>eudicotyledons</taxon>
        <taxon>Gunneridae</taxon>
        <taxon>Pentapetalae</taxon>
        <taxon>asterids</taxon>
        <taxon>Ericales</taxon>
        <taxon>Actinidiaceae</taxon>
        <taxon>Actinidia</taxon>
    </lineage>
</organism>
<proteinExistence type="predicted"/>
<comment type="caution">
    <text evidence="2">The sequence shown here is derived from an EMBL/GenBank/DDBJ whole genome shotgun (WGS) entry which is preliminary data.</text>
</comment>
<dbReference type="OrthoDB" id="1740536at2759"/>
<keyword evidence="3" id="KW-1185">Reference proteome</keyword>
<evidence type="ECO:0000256" key="1">
    <source>
        <dbReference type="SAM" id="MobiDB-lite"/>
    </source>
</evidence>
<evidence type="ECO:0000313" key="3">
    <source>
        <dbReference type="Proteomes" id="UP000585474"/>
    </source>
</evidence>
<feature type="compositionally biased region" description="Basic and acidic residues" evidence="1">
    <location>
        <begin position="153"/>
        <end position="167"/>
    </location>
</feature>
<name>A0A7J0F9T4_9ERIC</name>
<sequence length="261" mass="28923">MDTIDSISTTVSYSYGTTSTWQSPYITPLSPATTSFLTCPMIAPRSPHRFMSYDIILHAGRFLSGLTTADFYLNSLASSMGMTVTMAPHRITKAPAKGILHEAIIDNPPVLSPAWKAKEKSPEISKSRSSNKTQESATKEARKQGRLPCPNDYFDRHHSEESTEQKFKDLSPRINTINTGVNALVTVDALIRHAESQFTERVMMVRVSSKFKLLPKLGVYEGKKDPIDHLDSYKNLMMLQGASDEVICKAFLTALRGSTSS</sequence>
<dbReference type="AlphaFoldDB" id="A0A7J0F9T4"/>
<dbReference type="Proteomes" id="UP000585474">
    <property type="component" value="Unassembled WGS sequence"/>
</dbReference>
<feature type="compositionally biased region" description="Basic and acidic residues" evidence="1">
    <location>
        <begin position="116"/>
        <end position="126"/>
    </location>
</feature>
<feature type="compositionally biased region" description="Polar residues" evidence="1">
    <location>
        <begin position="127"/>
        <end position="136"/>
    </location>
</feature>
<accession>A0A7J0F9T4</accession>